<dbReference type="RefSeq" id="WP_088565327.1">
    <property type="nucleotide sequence ID" value="NZ_CP020946.1"/>
</dbReference>
<dbReference type="OrthoDB" id="5295032at2"/>
<dbReference type="AlphaFoldDB" id="A0A1Z3N8P2"/>
<dbReference type="EMBL" id="CP020946">
    <property type="protein sequence ID" value="ASD63817.1"/>
    <property type="molecule type" value="Genomic_DNA"/>
</dbReference>
<reference evidence="2 3" key="1">
    <citation type="submission" date="2017-04" db="EMBL/GenBank/DDBJ databases">
        <title>Whole genome sequence of Bdellovibrio bacteriovorus strain SSB218315.</title>
        <authorList>
            <person name="Oyedara O."/>
            <person name="Rodriguez-Perez M.A."/>
        </authorList>
    </citation>
    <scope>NUCLEOTIDE SEQUENCE [LARGE SCALE GENOMIC DNA]</scope>
    <source>
        <strain evidence="2 3">SSB218315</strain>
    </source>
</reference>
<keyword evidence="1" id="KW-0732">Signal</keyword>
<name>A0A1Z3N8P2_BDEBC</name>
<feature type="signal peptide" evidence="1">
    <location>
        <begin position="1"/>
        <end position="19"/>
    </location>
</feature>
<protein>
    <submittedName>
        <fullName evidence="2">Uncharacterized protein</fullName>
    </submittedName>
</protein>
<dbReference type="Proteomes" id="UP000197003">
    <property type="component" value="Chromosome"/>
</dbReference>
<evidence type="ECO:0000256" key="1">
    <source>
        <dbReference type="SAM" id="SignalP"/>
    </source>
</evidence>
<proteinExistence type="predicted"/>
<feature type="chain" id="PRO_5012034718" evidence="1">
    <location>
        <begin position="20"/>
        <end position="138"/>
    </location>
</feature>
<gene>
    <name evidence="2" type="ORF">B9G79_09645</name>
</gene>
<accession>A0A1Z3N8P2</accession>
<organism evidence="2 3">
    <name type="scientific">Bdellovibrio bacteriovorus</name>
    <dbReference type="NCBI Taxonomy" id="959"/>
    <lineage>
        <taxon>Bacteria</taxon>
        <taxon>Pseudomonadati</taxon>
        <taxon>Bdellovibrionota</taxon>
        <taxon>Bdellovibrionia</taxon>
        <taxon>Bdellovibrionales</taxon>
        <taxon>Pseudobdellovibrionaceae</taxon>
        <taxon>Bdellovibrio</taxon>
    </lineage>
</organism>
<evidence type="ECO:0000313" key="3">
    <source>
        <dbReference type="Proteomes" id="UP000197003"/>
    </source>
</evidence>
<evidence type="ECO:0000313" key="2">
    <source>
        <dbReference type="EMBL" id="ASD63817.1"/>
    </source>
</evidence>
<sequence>MRASIAAFCLLAISSTSLASTVKVMDLGFNCEPSVSDVFCLEQAKKPNSGYLNGKVKSATLVSNADFYNKSGDLINASPAIVVVTEKGKIVLTKESALRLGMTMGDLLNEFASPKSNIILRYNDDSRILGLVLAIEKK</sequence>